<dbReference type="NCBIfam" id="NF008696">
    <property type="entry name" value="PRK11713.3-5"/>
    <property type="match status" value="1"/>
</dbReference>
<dbReference type="PANTHER" id="PTHR30027">
    <property type="entry name" value="RIBOSOMAL RNA SMALL SUBUNIT METHYLTRANSFERASE E"/>
    <property type="match status" value="1"/>
</dbReference>
<evidence type="ECO:0000256" key="8">
    <source>
        <dbReference type="ARBA" id="ARBA00022679"/>
    </source>
</evidence>
<keyword evidence="6 12" id="KW-0698">rRNA processing</keyword>
<dbReference type="InterPro" id="IPR029028">
    <property type="entry name" value="Alpha/beta_knot_MTases"/>
</dbReference>
<evidence type="ECO:0000256" key="11">
    <source>
        <dbReference type="ARBA" id="ARBA00047944"/>
    </source>
</evidence>
<protein>
    <recommendedName>
        <fullName evidence="4 12">Ribosomal RNA small subunit methyltransferase E</fullName>
        <ecNumber evidence="3 12">2.1.1.193</ecNumber>
    </recommendedName>
</protein>
<dbReference type="RefSeq" id="WP_379898483.1">
    <property type="nucleotide sequence ID" value="NZ_JBHRTR010000013.1"/>
</dbReference>
<dbReference type="Proteomes" id="UP001595528">
    <property type="component" value="Unassembled WGS sequence"/>
</dbReference>
<keyword evidence="16" id="KW-1185">Reference proteome</keyword>
<evidence type="ECO:0000256" key="2">
    <source>
        <dbReference type="ARBA" id="ARBA00005528"/>
    </source>
</evidence>
<evidence type="ECO:0000256" key="12">
    <source>
        <dbReference type="PIRNR" id="PIRNR015601"/>
    </source>
</evidence>
<dbReference type="InterPro" id="IPR029026">
    <property type="entry name" value="tRNA_m1G_MTases_N"/>
</dbReference>
<dbReference type="EC" id="2.1.1.193" evidence="3 12"/>
<dbReference type="PANTHER" id="PTHR30027:SF3">
    <property type="entry name" value="16S RRNA (URACIL(1498)-N(3))-METHYLTRANSFERASE"/>
    <property type="match status" value="1"/>
</dbReference>
<dbReference type="GO" id="GO:0008168">
    <property type="term" value="F:methyltransferase activity"/>
    <property type="evidence" value="ECO:0007669"/>
    <property type="project" value="UniProtKB-KW"/>
</dbReference>
<evidence type="ECO:0000256" key="7">
    <source>
        <dbReference type="ARBA" id="ARBA00022603"/>
    </source>
</evidence>
<dbReference type="SUPFAM" id="SSF88697">
    <property type="entry name" value="PUA domain-like"/>
    <property type="match status" value="1"/>
</dbReference>
<keyword evidence="8 12" id="KW-0808">Transferase</keyword>
<comment type="caution">
    <text evidence="15">The sequence shown here is derived from an EMBL/GenBank/DDBJ whole genome shotgun (WGS) entry which is preliminary data.</text>
</comment>
<dbReference type="SUPFAM" id="SSF75217">
    <property type="entry name" value="alpha/beta knot"/>
    <property type="match status" value="1"/>
</dbReference>
<evidence type="ECO:0000259" key="13">
    <source>
        <dbReference type="Pfam" id="PF04452"/>
    </source>
</evidence>
<comment type="catalytic activity">
    <reaction evidence="11 12">
        <text>uridine(1498) in 16S rRNA + S-adenosyl-L-methionine = N(3)-methyluridine(1498) in 16S rRNA + S-adenosyl-L-homocysteine + H(+)</text>
        <dbReference type="Rhea" id="RHEA:42920"/>
        <dbReference type="Rhea" id="RHEA-COMP:10283"/>
        <dbReference type="Rhea" id="RHEA-COMP:10284"/>
        <dbReference type="ChEBI" id="CHEBI:15378"/>
        <dbReference type="ChEBI" id="CHEBI:57856"/>
        <dbReference type="ChEBI" id="CHEBI:59789"/>
        <dbReference type="ChEBI" id="CHEBI:65315"/>
        <dbReference type="ChEBI" id="CHEBI:74502"/>
        <dbReference type="EC" id="2.1.1.193"/>
    </reaction>
</comment>
<evidence type="ECO:0000259" key="14">
    <source>
        <dbReference type="Pfam" id="PF20260"/>
    </source>
</evidence>
<dbReference type="EMBL" id="JBHRTR010000013">
    <property type="protein sequence ID" value="MFC3226477.1"/>
    <property type="molecule type" value="Genomic_DNA"/>
</dbReference>
<dbReference type="InterPro" id="IPR015947">
    <property type="entry name" value="PUA-like_sf"/>
</dbReference>
<dbReference type="Pfam" id="PF20260">
    <property type="entry name" value="PUA_4"/>
    <property type="match status" value="1"/>
</dbReference>
<evidence type="ECO:0000256" key="4">
    <source>
        <dbReference type="ARBA" id="ARBA00013673"/>
    </source>
</evidence>
<proteinExistence type="inferred from homology"/>
<dbReference type="InterPro" id="IPR046886">
    <property type="entry name" value="RsmE_MTase_dom"/>
</dbReference>
<evidence type="ECO:0000256" key="6">
    <source>
        <dbReference type="ARBA" id="ARBA00022552"/>
    </source>
</evidence>
<dbReference type="Pfam" id="PF04452">
    <property type="entry name" value="Methyltrans_RNA"/>
    <property type="match status" value="1"/>
</dbReference>
<evidence type="ECO:0000313" key="15">
    <source>
        <dbReference type="EMBL" id="MFC3226477.1"/>
    </source>
</evidence>
<evidence type="ECO:0000256" key="5">
    <source>
        <dbReference type="ARBA" id="ARBA00022490"/>
    </source>
</evidence>
<organism evidence="15 16">
    <name type="scientific">Marinibaculum pumilum</name>
    <dbReference type="NCBI Taxonomy" id="1766165"/>
    <lineage>
        <taxon>Bacteria</taxon>
        <taxon>Pseudomonadati</taxon>
        <taxon>Pseudomonadota</taxon>
        <taxon>Alphaproteobacteria</taxon>
        <taxon>Rhodospirillales</taxon>
        <taxon>Rhodospirillaceae</taxon>
        <taxon>Marinibaculum</taxon>
    </lineage>
</organism>
<dbReference type="InterPro" id="IPR046887">
    <property type="entry name" value="RsmE_PUA-like"/>
</dbReference>
<comment type="subcellular location">
    <subcellularLocation>
        <location evidence="1 12">Cytoplasm</location>
    </subcellularLocation>
</comment>
<dbReference type="Gene3D" id="3.40.1280.10">
    <property type="match status" value="1"/>
</dbReference>
<evidence type="ECO:0000256" key="10">
    <source>
        <dbReference type="ARBA" id="ARBA00025699"/>
    </source>
</evidence>
<evidence type="ECO:0000256" key="1">
    <source>
        <dbReference type="ARBA" id="ARBA00004496"/>
    </source>
</evidence>
<gene>
    <name evidence="15" type="ORF">ACFOGJ_04505</name>
</gene>
<comment type="similarity">
    <text evidence="2 12">Belongs to the RNA methyltransferase RsmE family.</text>
</comment>
<feature type="domain" description="Ribosomal RNA small subunit methyltransferase E methyltransferase" evidence="13">
    <location>
        <begin position="87"/>
        <end position="240"/>
    </location>
</feature>
<reference evidence="16" key="1">
    <citation type="journal article" date="2019" name="Int. J. Syst. Evol. Microbiol.">
        <title>The Global Catalogue of Microorganisms (GCM) 10K type strain sequencing project: providing services to taxonomists for standard genome sequencing and annotation.</title>
        <authorList>
            <consortium name="The Broad Institute Genomics Platform"/>
            <consortium name="The Broad Institute Genome Sequencing Center for Infectious Disease"/>
            <person name="Wu L."/>
            <person name="Ma J."/>
        </authorList>
    </citation>
    <scope>NUCLEOTIDE SEQUENCE [LARGE SCALE GENOMIC DNA]</scope>
    <source>
        <strain evidence="16">KCTC 42964</strain>
    </source>
</reference>
<dbReference type="Gene3D" id="2.40.240.20">
    <property type="entry name" value="Hypothetical PUA domain-like, domain 1"/>
    <property type="match status" value="1"/>
</dbReference>
<accession>A0ABV7KVY3</accession>
<dbReference type="CDD" id="cd18084">
    <property type="entry name" value="RsmE-like"/>
    <property type="match status" value="1"/>
</dbReference>
<name>A0ABV7KVY3_9PROT</name>
<keyword evidence="9 12" id="KW-0949">S-adenosyl-L-methionine</keyword>
<feature type="domain" description="Ribosomal RNA small subunit methyltransferase E PUA-like" evidence="14">
    <location>
        <begin position="28"/>
        <end position="72"/>
    </location>
</feature>
<evidence type="ECO:0000256" key="3">
    <source>
        <dbReference type="ARBA" id="ARBA00012328"/>
    </source>
</evidence>
<keyword evidence="7 12" id="KW-0489">Methyltransferase</keyword>
<sequence>MSEVRHRIRTRLFVAEPLHSGAEVMLLGNDANHVLRVLRMTVGDSLRLFNGRHGEWSAQITVNAKRSATLQVAEQLRTQTVARGPVLAFAPIRRQRMDWLLEKATELGAAHLVPVITAHTQMKDLRVDRALAVTREAAQQCERLDLPEISMVTSLAAFLEGWPAGQPLLFCDEMGADRPAPALLSAMPDGAVPAVLVGPEGGFDAEERAAVRAHPAACALDLGANILRAETAGIAALALLAAWRGGAG</sequence>
<keyword evidence="5 12" id="KW-0963">Cytoplasm</keyword>
<comment type="function">
    <text evidence="10 12">Specifically methylates the N3 position of the uracil ring of uridine 1498 (m3U1498) in 16S rRNA. Acts on the fully assembled 30S ribosomal subunit.</text>
</comment>
<dbReference type="PIRSF" id="PIRSF015601">
    <property type="entry name" value="MTase_slr0722"/>
    <property type="match status" value="1"/>
</dbReference>
<evidence type="ECO:0000313" key="16">
    <source>
        <dbReference type="Proteomes" id="UP001595528"/>
    </source>
</evidence>
<dbReference type="NCBIfam" id="TIGR00046">
    <property type="entry name" value="RsmE family RNA methyltransferase"/>
    <property type="match status" value="1"/>
</dbReference>
<dbReference type="GO" id="GO:0032259">
    <property type="term" value="P:methylation"/>
    <property type="evidence" value="ECO:0007669"/>
    <property type="project" value="UniProtKB-KW"/>
</dbReference>
<evidence type="ECO:0000256" key="9">
    <source>
        <dbReference type="ARBA" id="ARBA00022691"/>
    </source>
</evidence>
<dbReference type="InterPro" id="IPR006700">
    <property type="entry name" value="RsmE"/>
</dbReference>